<dbReference type="AlphaFoldDB" id="A0A8J6TF36"/>
<feature type="region of interest" description="Disordered" evidence="1">
    <location>
        <begin position="140"/>
        <end position="159"/>
    </location>
</feature>
<dbReference type="Pfam" id="PF08239">
    <property type="entry name" value="SH3_3"/>
    <property type="match status" value="2"/>
</dbReference>
<dbReference type="PANTHER" id="PTHR34408">
    <property type="entry name" value="FAMILY PROTEIN, PUTATIVE-RELATED"/>
    <property type="match status" value="1"/>
</dbReference>
<dbReference type="Gene3D" id="2.30.30.40">
    <property type="entry name" value="SH3 Domains"/>
    <property type="match status" value="2"/>
</dbReference>
<gene>
    <name evidence="3" type="ORF">H8E29_11535</name>
</gene>
<evidence type="ECO:0000259" key="2">
    <source>
        <dbReference type="PROSITE" id="PS51781"/>
    </source>
</evidence>
<accession>A0A8J6TF36</accession>
<dbReference type="PANTHER" id="PTHR34408:SF1">
    <property type="entry name" value="GLYCOSYL HYDROLASE FAMILY 19 DOMAIN-CONTAINING PROTEIN HI_1415"/>
    <property type="match status" value="1"/>
</dbReference>
<name>A0A8J6TF36_9CHLR</name>
<dbReference type="EMBL" id="JACNJN010000127">
    <property type="protein sequence ID" value="MBC8335891.1"/>
    <property type="molecule type" value="Genomic_DNA"/>
</dbReference>
<dbReference type="Proteomes" id="UP000614469">
    <property type="component" value="Unassembled WGS sequence"/>
</dbReference>
<evidence type="ECO:0000313" key="4">
    <source>
        <dbReference type="Proteomes" id="UP000614469"/>
    </source>
</evidence>
<sequence length="374" mass="39988">MKTFKFPLILLIVLLIIGLISACSMEVSKAEDTAIPTSGIITATLYPTFTPRASATPLPATAIPSVDPVPGKVTAQINVRKSPSTASESVGLLNINSEVQIIGVDASEGWYQIYFVLPSGARGEGWGAADYILTDSKPNVPVTAGGSSSTSEEETNGQVTQQINVRRGPGTGFDALGILNSGDDITLLGKNLGGTWLQIEYFSGDDGKAWVFASYVQSDENENLPIVAEAEKLATEIAATAIPIYSPAPEDNDSTEEPAISVIFSATNSRAFNYSSDLSSPDGDAEDWIAFHPNSAVSDRVNLLIDLSCTGNGSLIVELWQGGILLTQWGALECGDSDYALSMFRDETYQFRLVAKRARKLEYINYTLQVRAAP</sequence>
<dbReference type="InterPro" id="IPR003646">
    <property type="entry name" value="SH3-like_bac-type"/>
</dbReference>
<proteinExistence type="predicted"/>
<feature type="domain" description="SH3b" evidence="2">
    <location>
        <begin position="154"/>
        <end position="220"/>
    </location>
</feature>
<dbReference type="PROSITE" id="PS51781">
    <property type="entry name" value="SH3B"/>
    <property type="match status" value="1"/>
</dbReference>
<organism evidence="3 4">
    <name type="scientific">Candidatus Desulfolinea nitratireducens</name>
    <dbReference type="NCBI Taxonomy" id="2841698"/>
    <lineage>
        <taxon>Bacteria</taxon>
        <taxon>Bacillati</taxon>
        <taxon>Chloroflexota</taxon>
        <taxon>Anaerolineae</taxon>
        <taxon>Anaerolineales</taxon>
        <taxon>Anaerolineales incertae sedis</taxon>
        <taxon>Candidatus Desulfolinea</taxon>
    </lineage>
</organism>
<evidence type="ECO:0000256" key="1">
    <source>
        <dbReference type="SAM" id="MobiDB-lite"/>
    </source>
</evidence>
<dbReference type="SMART" id="SM00287">
    <property type="entry name" value="SH3b"/>
    <property type="match status" value="2"/>
</dbReference>
<reference evidence="3 4" key="1">
    <citation type="submission" date="2020-08" db="EMBL/GenBank/DDBJ databases">
        <title>Bridging the membrane lipid divide: bacteria of the FCB group superphylum have the potential to synthesize archaeal ether lipids.</title>
        <authorList>
            <person name="Villanueva L."/>
            <person name="Von Meijenfeldt F.A.B."/>
            <person name="Westbye A.B."/>
            <person name="Yadav S."/>
            <person name="Hopmans E.C."/>
            <person name="Dutilh B.E."/>
            <person name="Sinninghe Damste J.S."/>
        </authorList>
    </citation>
    <scope>NUCLEOTIDE SEQUENCE [LARGE SCALE GENOMIC DNA]</scope>
    <source>
        <strain evidence="3">NIOZ-UU36</strain>
    </source>
</reference>
<evidence type="ECO:0000313" key="3">
    <source>
        <dbReference type="EMBL" id="MBC8335891.1"/>
    </source>
</evidence>
<dbReference type="PROSITE" id="PS51257">
    <property type="entry name" value="PROKAR_LIPOPROTEIN"/>
    <property type="match status" value="1"/>
</dbReference>
<dbReference type="InterPro" id="IPR052354">
    <property type="entry name" value="Cell_Wall_Dynamics_Protein"/>
</dbReference>
<comment type="caution">
    <text evidence="3">The sequence shown here is derived from an EMBL/GenBank/DDBJ whole genome shotgun (WGS) entry which is preliminary data.</text>
</comment>
<protein>
    <submittedName>
        <fullName evidence="3">SH3 domain-containing protein</fullName>
    </submittedName>
</protein>